<evidence type="ECO:0000256" key="1">
    <source>
        <dbReference type="SAM" id="SignalP"/>
    </source>
</evidence>
<sequence>MQRPSFPRTSCRAVLTASLCFGFVAAIGGFENASAQNPNLKRFQQQQKQLQRQMEQRLKEAAANQPDLPADPQLLSLHKEYIAKAEKLASEYERKKQYDNAREVYEAMVRLVPNYAEGEAGVQRMLQMQTMKDRKIAQVSAAGSWQDSGAKLQKGMPVHVEVKGTWKVVLETGPEGVQIPDDQKLPDSRIKLGALIGVIADSSGDLDKQKPFLIRAGDDFVADRTGHLFLRMYDVDPTDNQGEMLVLIQSTFGN</sequence>
<gene>
    <name evidence="2" type="ORF">FYK55_03110</name>
</gene>
<keyword evidence="3" id="KW-1185">Reference proteome</keyword>
<feature type="chain" id="PRO_5024446344" evidence="1">
    <location>
        <begin position="27"/>
        <end position="254"/>
    </location>
</feature>
<dbReference type="RefSeq" id="WP_150074793.1">
    <property type="nucleotide sequence ID" value="NZ_VWOX01000002.1"/>
</dbReference>
<proteinExistence type="predicted"/>
<dbReference type="Proteomes" id="UP000324479">
    <property type="component" value="Unassembled WGS sequence"/>
</dbReference>
<dbReference type="AlphaFoldDB" id="A0A5M6DEH0"/>
<evidence type="ECO:0000313" key="2">
    <source>
        <dbReference type="EMBL" id="KAA5545917.1"/>
    </source>
</evidence>
<reference evidence="2 3" key="1">
    <citation type="submission" date="2019-08" db="EMBL/GenBank/DDBJ databases">
        <authorList>
            <person name="Dhanesh K."/>
            <person name="Kumar G."/>
            <person name="Sasikala C."/>
            <person name="Venkata Ramana C."/>
        </authorList>
    </citation>
    <scope>NUCLEOTIDE SEQUENCE [LARGE SCALE GENOMIC DNA]</scope>
    <source>
        <strain evidence="2 3">JC645</strain>
    </source>
</reference>
<dbReference type="Gene3D" id="2.60.120.430">
    <property type="entry name" value="Galactose-binding lectin"/>
    <property type="match status" value="1"/>
</dbReference>
<comment type="caution">
    <text evidence="2">The sequence shown here is derived from an EMBL/GenBank/DDBJ whole genome shotgun (WGS) entry which is preliminary data.</text>
</comment>
<name>A0A5M6DEH0_9BACT</name>
<keyword evidence="1" id="KW-0732">Signal</keyword>
<organism evidence="2 3">
    <name type="scientific">Roseiconus nitratireducens</name>
    <dbReference type="NCBI Taxonomy" id="2605748"/>
    <lineage>
        <taxon>Bacteria</taxon>
        <taxon>Pseudomonadati</taxon>
        <taxon>Planctomycetota</taxon>
        <taxon>Planctomycetia</taxon>
        <taxon>Pirellulales</taxon>
        <taxon>Pirellulaceae</taxon>
        <taxon>Roseiconus</taxon>
    </lineage>
</organism>
<protein>
    <submittedName>
        <fullName evidence="2">Uncharacterized protein</fullName>
    </submittedName>
</protein>
<evidence type="ECO:0000313" key="3">
    <source>
        <dbReference type="Proteomes" id="UP000324479"/>
    </source>
</evidence>
<accession>A0A5M6DEH0</accession>
<feature type="signal peptide" evidence="1">
    <location>
        <begin position="1"/>
        <end position="26"/>
    </location>
</feature>
<dbReference type="EMBL" id="VWOX01000002">
    <property type="protein sequence ID" value="KAA5545917.1"/>
    <property type="molecule type" value="Genomic_DNA"/>
</dbReference>